<feature type="non-terminal residue" evidence="1">
    <location>
        <position position="1"/>
    </location>
</feature>
<accession>A0A7W8BUX5</accession>
<evidence type="ECO:0000313" key="2">
    <source>
        <dbReference type="Proteomes" id="UP000568022"/>
    </source>
</evidence>
<comment type="caution">
    <text evidence="1">The sequence shown here is derived from an EMBL/GenBank/DDBJ whole genome shotgun (WGS) entry which is preliminary data.</text>
</comment>
<organism evidence="1 2">
    <name type="scientific">Streptomyces griseoloalbus</name>
    <dbReference type="NCBI Taxonomy" id="67303"/>
    <lineage>
        <taxon>Bacteria</taxon>
        <taxon>Bacillati</taxon>
        <taxon>Actinomycetota</taxon>
        <taxon>Actinomycetes</taxon>
        <taxon>Kitasatosporales</taxon>
        <taxon>Streptomycetaceae</taxon>
        <taxon>Streptomyces</taxon>
    </lineage>
</organism>
<gene>
    <name evidence="1" type="ORF">FHS32_006898</name>
</gene>
<evidence type="ECO:0000313" key="1">
    <source>
        <dbReference type="EMBL" id="MBB5130102.1"/>
    </source>
</evidence>
<sequence length="41" mass="4524">CEAHGHELLPKNVEGTHAKLKRLVKLGILTEADTGNFARKQ</sequence>
<name>A0A7W8BUX5_9ACTN</name>
<reference evidence="1 2" key="1">
    <citation type="submission" date="2020-08" db="EMBL/GenBank/DDBJ databases">
        <title>Genomic Encyclopedia of Type Strains, Phase III (KMG-III): the genomes of soil and plant-associated and newly described type strains.</title>
        <authorList>
            <person name="Whitman W."/>
        </authorList>
    </citation>
    <scope>NUCLEOTIDE SEQUENCE [LARGE SCALE GENOMIC DNA]</scope>
    <source>
        <strain evidence="1 2">CECT 3226</strain>
    </source>
</reference>
<dbReference type="Proteomes" id="UP000568022">
    <property type="component" value="Unassembled WGS sequence"/>
</dbReference>
<keyword evidence="2" id="KW-1185">Reference proteome</keyword>
<protein>
    <submittedName>
        <fullName evidence="1">Uncharacterized protein</fullName>
    </submittedName>
</protein>
<dbReference type="AlphaFoldDB" id="A0A7W8BUX5"/>
<proteinExistence type="predicted"/>
<dbReference type="EMBL" id="JACHJE010000027">
    <property type="protein sequence ID" value="MBB5130102.1"/>
    <property type="molecule type" value="Genomic_DNA"/>
</dbReference>